<evidence type="ECO:0000256" key="5">
    <source>
        <dbReference type="SAM" id="MobiDB-lite"/>
    </source>
</evidence>
<name>A0ABR4C978_9HELO</name>
<gene>
    <name evidence="7" type="ORF">VTL71DRAFT_2573</name>
</gene>
<protein>
    <recommendedName>
        <fullName evidence="6">Protein kinase domain-containing protein</fullName>
    </recommendedName>
</protein>
<organism evidence="7 8">
    <name type="scientific">Oculimacula yallundae</name>
    <dbReference type="NCBI Taxonomy" id="86028"/>
    <lineage>
        <taxon>Eukaryota</taxon>
        <taxon>Fungi</taxon>
        <taxon>Dikarya</taxon>
        <taxon>Ascomycota</taxon>
        <taxon>Pezizomycotina</taxon>
        <taxon>Leotiomycetes</taxon>
        <taxon>Helotiales</taxon>
        <taxon>Ploettnerulaceae</taxon>
        <taxon>Oculimacula</taxon>
    </lineage>
</organism>
<dbReference type="InterPro" id="IPR001245">
    <property type="entry name" value="Ser-Thr/Tyr_kinase_cat_dom"/>
</dbReference>
<dbReference type="Pfam" id="PF07714">
    <property type="entry name" value="PK_Tyr_Ser-Thr"/>
    <property type="match status" value="1"/>
</dbReference>
<dbReference type="InterPro" id="IPR051681">
    <property type="entry name" value="Ser/Thr_Kinases-Pseudokinases"/>
</dbReference>
<accession>A0ABR4C978</accession>
<dbReference type="Gene3D" id="1.10.510.10">
    <property type="entry name" value="Transferase(Phosphotransferase) domain 1"/>
    <property type="match status" value="1"/>
</dbReference>
<proteinExistence type="predicted"/>
<evidence type="ECO:0000256" key="1">
    <source>
        <dbReference type="ARBA" id="ARBA00022679"/>
    </source>
</evidence>
<feature type="compositionally biased region" description="Low complexity" evidence="5">
    <location>
        <begin position="1"/>
        <end position="13"/>
    </location>
</feature>
<evidence type="ECO:0000313" key="8">
    <source>
        <dbReference type="Proteomes" id="UP001595075"/>
    </source>
</evidence>
<feature type="compositionally biased region" description="Low complexity" evidence="5">
    <location>
        <begin position="76"/>
        <end position="85"/>
    </location>
</feature>
<dbReference type="Proteomes" id="UP001595075">
    <property type="component" value="Unassembled WGS sequence"/>
</dbReference>
<reference evidence="7 8" key="1">
    <citation type="journal article" date="2024" name="Commun. Biol.">
        <title>Comparative genomic analysis of thermophilic fungi reveals convergent evolutionary adaptations and gene losses.</title>
        <authorList>
            <person name="Steindorff A.S."/>
            <person name="Aguilar-Pontes M.V."/>
            <person name="Robinson A.J."/>
            <person name="Andreopoulos B."/>
            <person name="LaButti K."/>
            <person name="Kuo A."/>
            <person name="Mondo S."/>
            <person name="Riley R."/>
            <person name="Otillar R."/>
            <person name="Haridas S."/>
            <person name="Lipzen A."/>
            <person name="Grimwood J."/>
            <person name="Schmutz J."/>
            <person name="Clum A."/>
            <person name="Reid I.D."/>
            <person name="Moisan M.C."/>
            <person name="Butler G."/>
            <person name="Nguyen T.T.M."/>
            <person name="Dewar K."/>
            <person name="Conant G."/>
            <person name="Drula E."/>
            <person name="Henrissat B."/>
            <person name="Hansel C."/>
            <person name="Singer S."/>
            <person name="Hutchinson M.I."/>
            <person name="de Vries R.P."/>
            <person name="Natvig D.O."/>
            <person name="Powell A.J."/>
            <person name="Tsang A."/>
            <person name="Grigoriev I.V."/>
        </authorList>
    </citation>
    <scope>NUCLEOTIDE SEQUENCE [LARGE SCALE GENOMIC DNA]</scope>
    <source>
        <strain evidence="7 8">CBS 494.80</strain>
    </source>
</reference>
<dbReference type="InterPro" id="IPR011009">
    <property type="entry name" value="Kinase-like_dom_sf"/>
</dbReference>
<feature type="domain" description="Protein kinase" evidence="6">
    <location>
        <begin position="100"/>
        <end position="379"/>
    </location>
</feature>
<keyword evidence="2" id="KW-0547">Nucleotide-binding</keyword>
<keyword evidence="4" id="KW-0067">ATP-binding</keyword>
<evidence type="ECO:0000256" key="4">
    <source>
        <dbReference type="ARBA" id="ARBA00022840"/>
    </source>
</evidence>
<keyword evidence="8" id="KW-1185">Reference proteome</keyword>
<evidence type="ECO:0000256" key="2">
    <source>
        <dbReference type="ARBA" id="ARBA00022741"/>
    </source>
</evidence>
<dbReference type="SUPFAM" id="SSF56112">
    <property type="entry name" value="Protein kinase-like (PK-like)"/>
    <property type="match status" value="1"/>
</dbReference>
<feature type="region of interest" description="Disordered" evidence="5">
    <location>
        <begin position="1"/>
        <end position="93"/>
    </location>
</feature>
<dbReference type="InterPro" id="IPR000719">
    <property type="entry name" value="Prot_kinase_dom"/>
</dbReference>
<evidence type="ECO:0000256" key="3">
    <source>
        <dbReference type="ARBA" id="ARBA00022777"/>
    </source>
</evidence>
<comment type="caution">
    <text evidence="7">The sequence shown here is derived from an EMBL/GenBank/DDBJ whole genome shotgun (WGS) entry which is preliminary data.</text>
</comment>
<dbReference type="CDD" id="cd00180">
    <property type="entry name" value="PKc"/>
    <property type="match status" value="1"/>
</dbReference>
<keyword evidence="3" id="KW-0418">Kinase</keyword>
<dbReference type="PANTHER" id="PTHR44329:SF288">
    <property type="entry name" value="MITOGEN-ACTIVATED PROTEIN KINASE KINASE KINASE 20"/>
    <property type="match status" value="1"/>
</dbReference>
<keyword evidence="1" id="KW-0808">Transferase</keyword>
<dbReference type="PANTHER" id="PTHR44329">
    <property type="entry name" value="SERINE/THREONINE-PROTEIN KINASE TNNI3K-RELATED"/>
    <property type="match status" value="1"/>
</dbReference>
<feature type="compositionally biased region" description="Polar residues" evidence="5">
    <location>
        <begin position="19"/>
        <end position="36"/>
    </location>
</feature>
<dbReference type="PROSITE" id="PS50011">
    <property type="entry name" value="PROTEIN_KINASE_DOM"/>
    <property type="match status" value="1"/>
</dbReference>
<evidence type="ECO:0000313" key="7">
    <source>
        <dbReference type="EMBL" id="KAL2066502.1"/>
    </source>
</evidence>
<dbReference type="EMBL" id="JAZHXI010000011">
    <property type="protein sequence ID" value="KAL2066502.1"/>
    <property type="molecule type" value="Genomic_DNA"/>
</dbReference>
<sequence>MSPDCPCTPTCTPMDQHSDQSQGLLSNTTRPSSCRMSTTPARAPTPQRPGPPRRIRSITTGPSLPCLTSSEAPSRACSPAPLQPSSAPPETYPDIPESELPHLFEIASGQSGKVLLLTPITVLKLPMPDHTIDLENEYDIYSRISVFKHPSMLHFLGTLHTGIVLKYHPIGSLRIFIHGKDDSYVGITDENIDKLIQHRMKWAKQIADGVQFLHQNGIVHCDTSSANTLITSEYDVVLCDFSSSMMDDVAKGGKTRCSRWYKFVEDGNDDSFGEGRLYTIQDDLWAIGTVCYEMWARTRLWGKLPDAQRVLLYKANKWPCLEAIGHMGNVIAKCWADQYGCAGELLADISEVAEWEEGREKGKAACHGEQECIAWDAVD</sequence>
<evidence type="ECO:0000259" key="6">
    <source>
        <dbReference type="PROSITE" id="PS50011"/>
    </source>
</evidence>